<dbReference type="EMBL" id="BEZZ01000024">
    <property type="protein sequence ID" value="GCC23240.1"/>
    <property type="molecule type" value="Genomic_DNA"/>
</dbReference>
<dbReference type="InterPro" id="IPR046338">
    <property type="entry name" value="GAIN_dom_sf"/>
</dbReference>
<dbReference type="Gene3D" id="2.60.220.50">
    <property type="match status" value="1"/>
</dbReference>
<feature type="transmembrane region" description="Helical" evidence="1">
    <location>
        <begin position="220"/>
        <end position="243"/>
    </location>
</feature>
<keyword evidence="4" id="KW-1185">Reference proteome</keyword>
<dbReference type="OrthoDB" id="10037534at2759"/>
<dbReference type="AlphaFoldDB" id="A0A401RYS7"/>
<accession>A0A401RYS7</accession>
<sequence>MVDGSPLATRQCVLNNGNLSLTEPVLFDCSKSLQSILDDLTTLNITTAASATLVLTSKPQSLTVKDVTTTTHILSKIMQDPTQLKQEDSIYSIKTFCNILEVKQDIIIEVQEKLSSLADYVENMTRFVDLDQECSQMAVRSNRADSTKHVNGLGVVSYQMPDAQFGFILYKDALFFPTPKKKDSYVMKTQVISAVVNEPTKSLTSPVTIKLRKKQMERSYFAVVSIGVAWGVPALIAIITISVTQPKRLYRQKEM</sequence>
<comment type="caution">
    <text evidence="3">The sequence shown here is derived from an EMBL/GenBank/DDBJ whole genome shotgun (WGS) entry which is preliminary data.</text>
</comment>
<gene>
    <name evidence="3" type="ORF">chiPu_0001634</name>
</gene>
<name>A0A401RYS7_CHIPU</name>
<organism evidence="3 4">
    <name type="scientific">Chiloscyllium punctatum</name>
    <name type="common">Brownbanded bambooshark</name>
    <name type="synonym">Hemiscyllium punctatum</name>
    <dbReference type="NCBI Taxonomy" id="137246"/>
    <lineage>
        <taxon>Eukaryota</taxon>
        <taxon>Metazoa</taxon>
        <taxon>Chordata</taxon>
        <taxon>Craniata</taxon>
        <taxon>Vertebrata</taxon>
        <taxon>Chondrichthyes</taxon>
        <taxon>Elasmobranchii</taxon>
        <taxon>Galeomorphii</taxon>
        <taxon>Galeoidea</taxon>
        <taxon>Orectolobiformes</taxon>
        <taxon>Hemiscylliidae</taxon>
        <taxon>Chiloscyllium</taxon>
    </lineage>
</organism>
<keyword evidence="1" id="KW-0812">Transmembrane</keyword>
<dbReference type="InterPro" id="IPR053985">
    <property type="entry name" value="GPR128_GAIN_subdom_A"/>
</dbReference>
<proteinExistence type="predicted"/>
<keyword evidence="1" id="KW-0472">Membrane</keyword>
<evidence type="ECO:0000256" key="1">
    <source>
        <dbReference type="SAM" id="Phobius"/>
    </source>
</evidence>
<evidence type="ECO:0000313" key="4">
    <source>
        <dbReference type="Proteomes" id="UP000287033"/>
    </source>
</evidence>
<dbReference type="Pfam" id="PF22259">
    <property type="entry name" value="GPR128_GAIN_subdomA"/>
    <property type="match status" value="1"/>
</dbReference>
<evidence type="ECO:0000313" key="3">
    <source>
        <dbReference type="EMBL" id="GCC23240.1"/>
    </source>
</evidence>
<protein>
    <recommendedName>
        <fullName evidence="2">GPR128 GAIN subdomain A domain-containing protein</fullName>
    </recommendedName>
</protein>
<feature type="domain" description="GPR128 GAIN subdomain A" evidence="2">
    <location>
        <begin position="34"/>
        <end position="126"/>
    </location>
</feature>
<dbReference type="Proteomes" id="UP000287033">
    <property type="component" value="Unassembled WGS sequence"/>
</dbReference>
<evidence type="ECO:0000259" key="2">
    <source>
        <dbReference type="Pfam" id="PF22259"/>
    </source>
</evidence>
<reference evidence="3 4" key="1">
    <citation type="journal article" date="2018" name="Nat. Ecol. Evol.">
        <title>Shark genomes provide insights into elasmobranch evolution and the origin of vertebrates.</title>
        <authorList>
            <person name="Hara Y"/>
            <person name="Yamaguchi K"/>
            <person name="Onimaru K"/>
            <person name="Kadota M"/>
            <person name="Koyanagi M"/>
            <person name="Keeley SD"/>
            <person name="Tatsumi K"/>
            <person name="Tanaka K"/>
            <person name="Motone F"/>
            <person name="Kageyama Y"/>
            <person name="Nozu R"/>
            <person name="Adachi N"/>
            <person name="Nishimura O"/>
            <person name="Nakagawa R"/>
            <person name="Tanegashima C"/>
            <person name="Kiyatake I"/>
            <person name="Matsumoto R"/>
            <person name="Murakumo K"/>
            <person name="Nishida K"/>
            <person name="Terakita A"/>
            <person name="Kuratani S"/>
            <person name="Sato K"/>
            <person name="Hyodo S Kuraku.S."/>
        </authorList>
    </citation>
    <scope>NUCLEOTIDE SEQUENCE [LARGE SCALE GENOMIC DNA]</scope>
</reference>
<keyword evidence="1" id="KW-1133">Transmembrane helix</keyword>